<feature type="coiled-coil region" evidence="6">
    <location>
        <begin position="117"/>
        <end position="144"/>
    </location>
</feature>
<evidence type="ECO:0000256" key="2">
    <source>
        <dbReference type="ARBA" id="ARBA00022840"/>
    </source>
</evidence>
<dbReference type="Gene3D" id="3.30.450.20">
    <property type="entry name" value="PAS domain"/>
    <property type="match status" value="1"/>
</dbReference>
<evidence type="ECO:0000256" key="1">
    <source>
        <dbReference type="ARBA" id="ARBA00022741"/>
    </source>
</evidence>
<dbReference type="GO" id="GO:0005524">
    <property type="term" value="F:ATP binding"/>
    <property type="evidence" value="ECO:0007669"/>
    <property type="project" value="UniProtKB-KW"/>
</dbReference>
<dbReference type="Gene3D" id="1.10.10.60">
    <property type="entry name" value="Homeodomain-like"/>
    <property type="match status" value="1"/>
</dbReference>
<dbReference type="PROSITE" id="PS00676">
    <property type="entry name" value="SIGMA54_INTERACT_2"/>
    <property type="match status" value="1"/>
</dbReference>
<dbReference type="PANTHER" id="PTHR32071:SF57">
    <property type="entry name" value="C4-DICARBOXYLATE TRANSPORT TRANSCRIPTIONAL REGULATORY PROTEIN DCTD"/>
    <property type="match status" value="1"/>
</dbReference>
<evidence type="ECO:0000256" key="3">
    <source>
        <dbReference type="ARBA" id="ARBA00023015"/>
    </source>
</evidence>
<protein>
    <submittedName>
        <fullName evidence="9">PAS domain-containing protein</fullName>
    </submittedName>
</protein>
<dbReference type="Pfam" id="PF00158">
    <property type="entry name" value="Sigma54_activat"/>
    <property type="match status" value="1"/>
</dbReference>
<keyword evidence="3" id="KW-0805">Transcription regulation</keyword>
<organism evidence="9 10">
    <name type="scientific">Aminipila butyrica</name>
    <dbReference type="NCBI Taxonomy" id="433296"/>
    <lineage>
        <taxon>Bacteria</taxon>
        <taxon>Bacillati</taxon>
        <taxon>Bacillota</taxon>
        <taxon>Clostridia</taxon>
        <taxon>Peptostreptococcales</taxon>
        <taxon>Anaerovoracaceae</taxon>
        <taxon>Aminipila</taxon>
    </lineage>
</organism>
<keyword evidence="4" id="KW-0238">DNA-binding</keyword>
<evidence type="ECO:0000256" key="5">
    <source>
        <dbReference type="ARBA" id="ARBA00023163"/>
    </source>
</evidence>
<dbReference type="GO" id="GO:0006355">
    <property type="term" value="P:regulation of DNA-templated transcription"/>
    <property type="evidence" value="ECO:0007669"/>
    <property type="project" value="InterPro"/>
</dbReference>
<dbReference type="KEGG" id="abut:Ami103574_06330"/>
<dbReference type="InterPro" id="IPR013767">
    <property type="entry name" value="PAS_fold"/>
</dbReference>
<dbReference type="EMBL" id="CP048649">
    <property type="protein sequence ID" value="QIB68960.1"/>
    <property type="molecule type" value="Genomic_DNA"/>
</dbReference>
<keyword evidence="1" id="KW-0547">Nucleotide-binding</keyword>
<feature type="domain" description="Sigma-54 factor interaction" evidence="7">
    <location>
        <begin position="151"/>
        <end position="381"/>
    </location>
</feature>
<dbReference type="NCBIfam" id="TIGR00229">
    <property type="entry name" value="sensory_box"/>
    <property type="match status" value="1"/>
</dbReference>
<dbReference type="GO" id="GO:0043565">
    <property type="term" value="F:sequence-specific DNA binding"/>
    <property type="evidence" value="ECO:0007669"/>
    <property type="project" value="InterPro"/>
</dbReference>
<dbReference type="InterPro" id="IPR003593">
    <property type="entry name" value="AAA+_ATPase"/>
</dbReference>
<evidence type="ECO:0000313" key="9">
    <source>
        <dbReference type="EMBL" id="QIB68960.1"/>
    </source>
</evidence>
<dbReference type="Gene3D" id="1.10.8.60">
    <property type="match status" value="1"/>
</dbReference>
<sequence length="461" mass="52325">MFKTLSTDAIYQILESFYSFVVIDEKGVIVYINKNYTSYLGVDQKQAIGQHISKVIPGTKLNLTLKTGIEEFGALFTLYDHTKQEEVTLICNRIPIKENGRITGALAMTTIRNLNEFDALQQEIGQLKLDNQEYKKKLAILQKSLHPLDKIIGNAKPFREVKRCLEEFSKSNLPILITGETGVGKELFANAVHQLSNRRLSNYVKINCAAIPKDLLESELFGYVEGAFSGAVKGGKMGKFELANNGTVLLDEIGEMPLELQSKLLRVLQEKEFEKVGSVETVSANVRIICSTNRNMEELVQSRQFREDLYYRINTIELRIPSLREHLADLPLLCDHFIKNTNSENNYNITGIDDEVLHLFNTYNWPGNVRELEHVIERAALSCRSGQIQRHHCDFLLTKIKNCPGADLSPKSLKDKTNNFERDSILKALHETGGNKSKAAKLLDIDRTILYDKLKKYKITL</sequence>
<dbReference type="CDD" id="cd00130">
    <property type="entry name" value="PAS"/>
    <property type="match status" value="1"/>
</dbReference>
<gene>
    <name evidence="9" type="ORF">Ami103574_06330</name>
</gene>
<keyword evidence="2" id="KW-0067">ATP-binding</keyword>
<dbReference type="PROSITE" id="PS50112">
    <property type="entry name" value="PAS"/>
    <property type="match status" value="1"/>
</dbReference>
<evidence type="ECO:0000313" key="10">
    <source>
        <dbReference type="Proteomes" id="UP000466848"/>
    </source>
</evidence>
<evidence type="ECO:0000259" key="8">
    <source>
        <dbReference type="PROSITE" id="PS50112"/>
    </source>
</evidence>
<dbReference type="InterPro" id="IPR002078">
    <property type="entry name" value="Sigma_54_int"/>
</dbReference>
<dbReference type="SMART" id="SM00382">
    <property type="entry name" value="AAA"/>
    <property type="match status" value="1"/>
</dbReference>
<evidence type="ECO:0000256" key="4">
    <source>
        <dbReference type="ARBA" id="ARBA00023125"/>
    </source>
</evidence>
<dbReference type="InterPro" id="IPR058031">
    <property type="entry name" value="AAA_lid_NorR"/>
</dbReference>
<dbReference type="Proteomes" id="UP000466848">
    <property type="component" value="Chromosome"/>
</dbReference>
<dbReference type="InterPro" id="IPR027417">
    <property type="entry name" value="P-loop_NTPase"/>
</dbReference>
<dbReference type="Pfam" id="PF02954">
    <property type="entry name" value="HTH_8"/>
    <property type="match status" value="1"/>
</dbReference>
<dbReference type="PROSITE" id="PS00688">
    <property type="entry name" value="SIGMA54_INTERACT_3"/>
    <property type="match status" value="1"/>
</dbReference>
<dbReference type="InterPro" id="IPR000014">
    <property type="entry name" value="PAS"/>
</dbReference>
<dbReference type="FunFam" id="3.40.50.300:FF:000006">
    <property type="entry name" value="DNA-binding transcriptional regulator NtrC"/>
    <property type="match status" value="1"/>
</dbReference>
<dbReference type="PROSITE" id="PS50045">
    <property type="entry name" value="SIGMA54_INTERACT_4"/>
    <property type="match status" value="1"/>
</dbReference>
<dbReference type="CDD" id="cd00009">
    <property type="entry name" value="AAA"/>
    <property type="match status" value="1"/>
</dbReference>
<dbReference type="InterPro" id="IPR009057">
    <property type="entry name" value="Homeodomain-like_sf"/>
</dbReference>
<dbReference type="InterPro" id="IPR025662">
    <property type="entry name" value="Sigma_54_int_dom_ATP-bd_1"/>
</dbReference>
<proteinExistence type="predicted"/>
<keyword evidence="10" id="KW-1185">Reference proteome</keyword>
<feature type="domain" description="PAS" evidence="8">
    <location>
        <begin position="6"/>
        <end position="50"/>
    </location>
</feature>
<keyword evidence="6" id="KW-0175">Coiled coil</keyword>
<dbReference type="PROSITE" id="PS00675">
    <property type="entry name" value="SIGMA54_INTERACT_1"/>
    <property type="match status" value="1"/>
</dbReference>
<dbReference type="Pfam" id="PF25601">
    <property type="entry name" value="AAA_lid_14"/>
    <property type="match status" value="1"/>
</dbReference>
<accession>A0A858BVM7</accession>
<dbReference type="Pfam" id="PF00989">
    <property type="entry name" value="PAS"/>
    <property type="match status" value="1"/>
</dbReference>
<evidence type="ECO:0000259" key="7">
    <source>
        <dbReference type="PROSITE" id="PS50045"/>
    </source>
</evidence>
<dbReference type="InterPro" id="IPR035965">
    <property type="entry name" value="PAS-like_dom_sf"/>
</dbReference>
<dbReference type="PANTHER" id="PTHR32071">
    <property type="entry name" value="TRANSCRIPTIONAL REGULATORY PROTEIN"/>
    <property type="match status" value="1"/>
</dbReference>
<dbReference type="InterPro" id="IPR025944">
    <property type="entry name" value="Sigma_54_int_dom_CS"/>
</dbReference>
<name>A0A858BVM7_9FIRM</name>
<dbReference type="InterPro" id="IPR002197">
    <property type="entry name" value="HTH_Fis"/>
</dbReference>
<dbReference type="Gene3D" id="3.40.50.300">
    <property type="entry name" value="P-loop containing nucleotide triphosphate hydrolases"/>
    <property type="match status" value="1"/>
</dbReference>
<reference evidence="9 10" key="1">
    <citation type="submission" date="2020-02" db="EMBL/GenBank/DDBJ databases">
        <authorList>
            <person name="Kim Y.B."/>
            <person name="Roh S.W."/>
        </authorList>
    </citation>
    <scope>NUCLEOTIDE SEQUENCE [LARGE SCALE GENOMIC DNA]</scope>
    <source>
        <strain evidence="9 10">DSM 103574</strain>
    </source>
</reference>
<evidence type="ECO:0000256" key="6">
    <source>
        <dbReference type="SAM" id="Coils"/>
    </source>
</evidence>
<dbReference type="SUPFAM" id="SSF52540">
    <property type="entry name" value="P-loop containing nucleoside triphosphate hydrolases"/>
    <property type="match status" value="1"/>
</dbReference>
<dbReference type="SUPFAM" id="SSF55785">
    <property type="entry name" value="PYP-like sensor domain (PAS domain)"/>
    <property type="match status" value="1"/>
</dbReference>
<dbReference type="SUPFAM" id="SSF46689">
    <property type="entry name" value="Homeodomain-like"/>
    <property type="match status" value="1"/>
</dbReference>
<dbReference type="PRINTS" id="PR01590">
    <property type="entry name" value="HTHFIS"/>
</dbReference>
<dbReference type="AlphaFoldDB" id="A0A858BVM7"/>
<keyword evidence="5" id="KW-0804">Transcription</keyword>
<dbReference type="InterPro" id="IPR025943">
    <property type="entry name" value="Sigma_54_int_dom_ATP-bd_2"/>
</dbReference>
<dbReference type="RefSeq" id="WP_163065823.1">
    <property type="nucleotide sequence ID" value="NZ_CP048649.1"/>
</dbReference>